<reference evidence="8 9" key="1">
    <citation type="submission" date="2015-08" db="EMBL/GenBank/DDBJ databases">
        <title>Investigation of the bacterial diversity of lava forest soil.</title>
        <authorList>
            <person name="Lee J.S."/>
        </authorList>
    </citation>
    <scope>NUCLEOTIDE SEQUENCE [LARGE SCALE GENOMIC DNA]</scope>
    <source>
        <strain evidence="8 9">GJW-30</strain>
    </source>
</reference>
<name>A0A0S3PVY3_9BRAD</name>
<feature type="transmembrane region" description="Helical" evidence="7">
    <location>
        <begin position="87"/>
        <end position="109"/>
    </location>
</feature>
<keyword evidence="4 7" id="KW-0812">Transmembrane</keyword>
<evidence type="ECO:0000256" key="4">
    <source>
        <dbReference type="ARBA" id="ARBA00022692"/>
    </source>
</evidence>
<dbReference type="Pfam" id="PF04226">
    <property type="entry name" value="Transgly_assoc"/>
    <property type="match status" value="1"/>
</dbReference>
<dbReference type="Proteomes" id="UP000236884">
    <property type="component" value="Chromosome"/>
</dbReference>
<evidence type="ECO:0000256" key="5">
    <source>
        <dbReference type="ARBA" id="ARBA00022989"/>
    </source>
</evidence>
<evidence type="ECO:0000313" key="8">
    <source>
        <dbReference type="EMBL" id="BAT60109.1"/>
    </source>
</evidence>
<evidence type="ECO:0000256" key="3">
    <source>
        <dbReference type="ARBA" id="ARBA00022475"/>
    </source>
</evidence>
<keyword evidence="3" id="KW-1003">Cell membrane</keyword>
<comment type="similarity">
    <text evidence="2">Belongs to the UPF0410 family.</text>
</comment>
<keyword evidence="6 7" id="KW-0472">Membrane</keyword>
<sequence>MQLIRYSSVIGSDGALFGVRQGTINMENAQLGWIAAIFVGAIAGWLAEKVTASNMGIITNIILGMIGAGIGAWLFGLLGVRLGLSPWLNYLVSGFVGACLLIFATRLIAPGRWRA</sequence>
<accession>A0A0S3PVY3</accession>
<dbReference type="InterPro" id="IPR007341">
    <property type="entry name" value="Transgly_assoc"/>
</dbReference>
<dbReference type="PANTHER" id="PTHR33884">
    <property type="entry name" value="UPF0410 PROTEIN YMGE"/>
    <property type="match status" value="1"/>
</dbReference>
<proteinExistence type="inferred from homology"/>
<dbReference type="AlphaFoldDB" id="A0A0S3PVY3"/>
<evidence type="ECO:0000256" key="1">
    <source>
        <dbReference type="ARBA" id="ARBA00004651"/>
    </source>
</evidence>
<gene>
    <name evidence="8" type="ORF">GJW-30_1_02644</name>
</gene>
<evidence type="ECO:0000256" key="6">
    <source>
        <dbReference type="ARBA" id="ARBA00023136"/>
    </source>
</evidence>
<feature type="transmembrane region" description="Helical" evidence="7">
    <location>
        <begin position="30"/>
        <end position="47"/>
    </location>
</feature>
<evidence type="ECO:0000313" key="9">
    <source>
        <dbReference type="Proteomes" id="UP000236884"/>
    </source>
</evidence>
<comment type="subcellular location">
    <subcellularLocation>
        <location evidence="1">Cell membrane</location>
        <topology evidence="1">Multi-pass membrane protein</topology>
    </subcellularLocation>
</comment>
<dbReference type="GO" id="GO:0005886">
    <property type="term" value="C:plasma membrane"/>
    <property type="evidence" value="ECO:0007669"/>
    <property type="project" value="UniProtKB-SubCell"/>
</dbReference>
<organism evidence="8 9">
    <name type="scientific">Variibacter gotjawalensis</name>
    <dbReference type="NCBI Taxonomy" id="1333996"/>
    <lineage>
        <taxon>Bacteria</taxon>
        <taxon>Pseudomonadati</taxon>
        <taxon>Pseudomonadota</taxon>
        <taxon>Alphaproteobacteria</taxon>
        <taxon>Hyphomicrobiales</taxon>
        <taxon>Nitrobacteraceae</taxon>
        <taxon>Variibacter</taxon>
    </lineage>
</organism>
<keyword evidence="9" id="KW-1185">Reference proteome</keyword>
<protein>
    <submittedName>
        <fullName evidence="8">Transglycosylase associated protein</fullName>
    </submittedName>
</protein>
<dbReference type="PANTHER" id="PTHR33884:SF3">
    <property type="entry name" value="UPF0410 PROTEIN YMGE"/>
    <property type="match status" value="1"/>
</dbReference>
<evidence type="ECO:0000256" key="2">
    <source>
        <dbReference type="ARBA" id="ARBA00011006"/>
    </source>
</evidence>
<feature type="transmembrane region" description="Helical" evidence="7">
    <location>
        <begin position="54"/>
        <end position="75"/>
    </location>
</feature>
<dbReference type="EMBL" id="AP014946">
    <property type="protein sequence ID" value="BAT60109.1"/>
    <property type="molecule type" value="Genomic_DNA"/>
</dbReference>
<dbReference type="KEGG" id="vgo:GJW-30_1_02644"/>
<keyword evidence="5 7" id="KW-1133">Transmembrane helix</keyword>
<evidence type="ECO:0000256" key="7">
    <source>
        <dbReference type="SAM" id="Phobius"/>
    </source>
</evidence>